<feature type="compositionally biased region" description="Basic residues" evidence="1">
    <location>
        <begin position="1319"/>
        <end position="1335"/>
    </location>
</feature>
<evidence type="ECO:0000256" key="1">
    <source>
        <dbReference type="SAM" id="MobiDB-lite"/>
    </source>
</evidence>
<feature type="compositionally biased region" description="Low complexity" evidence="1">
    <location>
        <begin position="1340"/>
        <end position="1349"/>
    </location>
</feature>
<evidence type="ECO:0000313" key="3">
    <source>
        <dbReference type="WBParaSite" id="maker-uti_cns_0003270-snap-gene-0.2-mRNA-1"/>
    </source>
</evidence>
<accession>A0A1I8GWC9</accession>
<feature type="compositionally biased region" description="Basic and acidic residues" evidence="1">
    <location>
        <begin position="1350"/>
        <end position="1364"/>
    </location>
</feature>
<feature type="region of interest" description="Disordered" evidence="1">
    <location>
        <begin position="1625"/>
        <end position="1647"/>
    </location>
</feature>
<feature type="region of interest" description="Disordered" evidence="1">
    <location>
        <begin position="1810"/>
        <end position="1829"/>
    </location>
</feature>
<feature type="region of interest" description="Disordered" evidence="1">
    <location>
        <begin position="1950"/>
        <end position="1973"/>
    </location>
</feature>
<feature type="region of interest" description="Disordered" evidence="1">
    <location>
        <begin position="286"/>
        <end position="307"/>
    </location>
</feature>
<feature type="compositionally biased region" description="Low complexity" evidence="1">
    <location>
        <begin position="1087"/>
        <end position="1100"/>
    </location>
</feature>
<keyword evidence="2" id="KW-1185">Reference proteome</keyword>
<feature type="compositionally biased region" description="Polar residues" evidence="1">
    <location>
        <begin position="1588"/>
        <end position="1600"/>
    </location>
</feature>
<proteinExistence type="predicted"/>
<dbReference type="WBParaSite" id="maker-uti_cns_0003270-snap-gene-0.2-mRNA-1">
    <property type="protein sequence ID" value="maker-uti_cns_0003270-snap-gene-0.2-mRNA-1"/>
    <property type="gene ID" value="maker-uti_cns_0003270-snap-gene-0.2"/>
</dbReference>
<feature type="compositionally biased region" description="Gly residues" evidence="1">
    <location>
        <begin position="1951"/>
        <end position="1962"/>
    </location>
</feature>
<protein>
    <submittedName>
        <fullName evidence="3">SHR-BD domain-containing protein</fullName>
    </submittedName>
</protein>
<feature type="compositionally biased region" description="Low complexity" evidence="1">
    <location>
        <begin position="286"/>
        <end position="298"/>
    </location>
</feature>
<feature type="region of interest" description="Disordered" evidence="1">
    <location>
        <begin position="1458"/>
        <end position="1497"/>
    </location>
</feature>
<evidence type="ECO:0000313" key="2">
    <source>
        <dbReference type="Proteomes" id="UP000095280"/>
    </source>
</evidence>
<feature type="region of interest" description="Disordered" evidence="1">
    <location>
        <begin position="1087"/>
        <end position="1114"/>
    </location>
</feature>
<feature type="compositionally biased region" description="Low complexity" evidence="1">
    <location>
        <begin position="891"/>
        <end position="906"/>
    </location>
</feature>
<feature type="region of interest" description="Disordered" evidence="1">
    <location>
        <begin position="1588"/>
        <end position="1613"/>
    </location>
</feature>
<dbReference type="Proteomes" id="UP000095280">
    <property type="component" value="Unplaced"/>
</dbReference>
<feature type="region of interest" description="Disordered" evidence="1">
    <location>
        <begin position="867"/>
        <end position="920"/>
    </location>
</feature>
<name>A0A1I8GWC9_9PLAT</name>
<feature type="region of interest" description="Disordered" evidence="1">
    <location>
        <begin position="1300"/>
        <end position="1364"/>
    </location>
</feature>
<organism evidence="2 3">
    <name type="scientific">Macrostomum lignano</name>
    <dbReference type="NCBI Taxonomy" id="282301"/>
    <lineage>
        <taxon>Eukaryota</taxon>
        <taxon>Metazoa</taxon>
        <taxon>Spiralia</taxon>
        <taxon>Lophotrochozoa</taxon>
        <taxon>Platyhelminthes</taxon>
        <taxon>Rhabditophora</taxon>
        <taxon>Macrostomorpha</taxon>
        <taxon>Macrostomida</taxon>
        <taxon>Macrostomidae</taxon>
        <taxon>Macrostomum</taxon>
    </lineage>
</organism>
<reference evidence="3" key="1">
    <citation type="submission" date="2016-11" db="UniProtKB">
        <authorList>
            <consortium name="WormBaseParasite"/>
        </authorList>
    </citation>
    <scope>IDENTIFICATION</scope>
</reference>
<sequence length="2052" mass="222425">AQNLYQLVHYLLDSPEGDRAADAGTTGSHSATLQHQLPEVARLKPLIWLVVTFHHKLCRLFVHVRLDDCRRLDALLPHGHESLLVNHQTLLRPSGINIVPSSLFETHYQTYSTIGASVAFPVGQPQALLVEDMIVLSGVHFHGVVVVHADGGSQVSLGCRLPAEGRAAAFSLALPLLLLSSCLRCVGLPRLLLLWRCQHRRLTHGRQVVIVVLLLTFIFFRLLFLPDRFSFAFQFFLWSGFVTAQTVRIDALLLGRAVHQNLLGLSSRGVWRQKSPGEPVVVAAAASHSRSSLSNSTSDELTDRPPPEAAASPLDEDFFQAPTDACRCAWNHLLPLGEPHWLNDRRKDALVNNHRLLIRLLYFRIFFFNFSSFEQITSELHEVTFSEHLSGQSSLLKLRDIEMSVASSSLPAGCRACSVSLSHVSAPASAALTRMKPLSSWQAALPKCSVVAEVSIPAPSLPVPAAPPPPVTLIPELGISLDLDASWLNEDVLRASSDCEVVAEAVAICTFASGGRERWMTESNDSGVGDGGAEPGDAGDAAMLAAAAAAAGSCGDACGCIDCCVSAPKAVRLLEVRSVCRLYMHFRNLLFGMSRLFMHFRNLLFGMYRLFMHFRNLLFGMSWLFMHFRSFLFGMSRLFMHFRSFLFGMSWLFMRNFSNLLFGMSWLFMRNFSNLLFGNLLFGVSRLFMHFRNLLFGMSRLFMHFRNLLFGMSWLFLHFRNLLFGVSWLFVHFRNLLFGMSWLFMHFRNLLFGMSWLFMHFKSFLFGVSWLFMRNFSNLLFGLYRLLLGDLRHALSQRRCCHCTCSSAVATSSRKLLASTGLCTGLSSFSSMREYAYSAETSRENAAAPACWALVKSSLAGLTSSSGRIPPSWNRPRPIGSSSGLKKAGFPADGVSSSSSSSPSVAEADDADEALSKKTSSEASATSASAACWKLMTADGVSSTGVGASEPVSAPDMERVSSEIDFSSTWGVASGAFSASSMLTCRISLRRLSSNSMLRSISEFNECRRVASPGDSAGAGTTSAALSEASSIADATGSCVDQARGSATGEHTARPELQALRVPLSVALGLESSSGVEEDVTVAVPDADADAASMRASRQASSDEDGSSAPNRVSSLAPVVMSVKSAETADEAVVDRSAELSVRSRRRRSRGRCESGVAQVPESSRASEAADLWDRLCLWRRVHLGLHLADRLWYINNFFWRSSLRRHRLIGTSVQPGQQLLHRVESLLCSLLRRAGPLSWRAVRLPPRRRCTIELRRASDPRPQPVRAHLRTPLAQQHPMLPAAPALQPLKSEVRCSPAGPIPECRLPQSSRRSSAARPGRRRVQRPAGRRRGVERRRTAAAVAGAAAGDRTDREARPPHGRRSDCLNLLSTTADRRGFQLRAIPPSARSPAPSPEFCPPVDCCESRPCIDFGLHLKAKHIWLEAAKSSLIRGTAAASLYSLPAISAASAGRSVCDAPNPDADAADGSGRAPSGNTDWTRPLARLAPITPPSGPIRAASCRSRVTKAKYCGRLAVRMRTMRLWRSSSLLSNGLPKKPPMTSSTACSEASRACSFQVSPVSDLTEFLSAAMCGTSSSTGLAKLRQLQPNSRIRQARPSPSFSCGGRLTRPGRSRRHVTRVGPVAAFGGTTMRRPGQRAPVMAPPRASTRNETRNLEALGTPWTACCLGGHERPLSPEGSGNGTTLSSFLRNRGAVLMRQEQLEFLKGSKREMWSLGKMEGSARFEVRRLLGMQIHARQRNSPGHNGQPLRRCVVLPGGYSGCGGGLRAARQSQRTQLLRLLVLAGIGAGLHHVQDGRVLLEIFPAPPDSRTLGGDENIGDGGIEVTSKGSAGRVRREEECAPGCCHRRCYGAPRRLRGGRGSGRAEPACGRAERAGLNPSCQQRQHELQVALLRCQVQRRGAAGVVPRRGRGAVAKQEARGLVNSGATVHQQVAQLRVALLRRQVQRSEAALGGGDSSAGGSGVQQASGEVDGAPSGCDVHRRVAVAGGAQSAGTGLECSGVRPFRPRAFASALTAEAGPERLVVVSSSCRMTPARSYFAAVCNGVAPRRVAA</sequence>